<organism evidence="2">
    <name type="scientific">Tanacetum cinerariifolium</name>
    <name type="common">Dalmatian daisy</name>
    <name type="synonym">Chrysanthemum cinerariifolium</name>
    <dbReference type="NCBI Taxonomy" id="118510"/>
    <lineage>
        <taxon>Eukaryota</taxon>
        <taxon>Viridiplantae</taxon>
        <taxon>Streptophyta</taxon>
        <taxon>Embryophyta</taxon>
        <taxon>Tracheophyta</taxon>
        <taxon>Spermatophyta</taxon>
        <taxon>Magnoliopsida</taxon>
        <taxon>eudicotyledons</taxon>
        <taxon>Gunneridae</taxon>
        <taxon>Pentapetalae</taxon>
        <taxon>asterids</taxon>
        <taxon>campanulids</taxon>
        <taxon>Asterales</taxon>
        <taxon>Asteraceae</taxon>
        <taxon>Asteroideae</taxon>
        <taxon>Anthemideae</taxon>
        <taxon>Anthemidinae</taxon>
        <taxon>Tanacetum</taxon>
    </lineage>
</organism>
<name>A0A699XKG1_TANCI</name>
<accession>A0A699XKG1</accession>
<evidence type="ECO:0000256" key="1">
    <source>
        <dbReference type="SAM" id="MobiDB-lite"/>
    </source>
</evidence>
<evidence type="ECO:0000313" key="2">
    <source>
        <dbReference type="EMBL" id="GFD58850.1"/>
    </source>
</evidence>
<gene>
    <name evidence="2" type="ORF">Tci_930819</name>
</gene>
<dbReference type="AlphaFoldDB" id="A0A699XKG1"/>
<feature type="non-terminal residue" evidence="2">
    <location>
        <position position="84"/>
    </location>
</feature>
<feature type="non-terminal residue" evidence="2">
    <location>
        <position position="1"/>
    </location>
</feature>
<dbReference type="EMBL" id="BKCJ011858291">
    <property type="protein sequence ID" value="GFD58850.1"/>
    <property type="molecule type" value="Genomic_DNA"/>
</dbReference>
<sequence length="84" mass="8881">APEVIAPIARVIPLVQAESTDLPSSTSVDQDASLPSKSQTIPETQSAVIPQDVEEDNLDIEVAHMRNDSLFGVPIPEVTSAQSS</sequence>
<reference evidence="2" key="1">
    <citation type="journal article" date="2019" name="Sci. Rep.">
        <title>Draft genome of Tanacetum cinerariifolium, the natural source of mosquito coil.</title>
        <authorList>
            <person name="Yamashiro T."/>
            <person name="Shiraishi A."/>
            <person name="Satake H."/>
            <person name="Nakayama K."/>
        </authorList>
    </citation>
    <scope>NUCLEOTIDE SEQUENCE</scope>
</reference>
<proteinExistence type="predicted"/>
<comment type="caution">
    <text evidence="2">The sequence shown here is derived from an EMBL/GenBank/DDBJ whole genome shotgun (WGS) entry which is preliminary data.</text>
</comment>
<feature type="region of interest" description="Disordered" evidence="1">
    <location>
        <begin position="19"/>
        <end position="46"/>
    </location>
</feature>
<protein>
    <submittedName>
        <fullName evidence="2">Uncharacterized protein</fullName>
    </submittedName>
</protein>